<keyword evidence="2" id="KW-0812">Transmembrane</keyword>
<protein>
    <recommendedName>
        <fullName evidence="4">Transmembrane protein</fullName>
    </recommendedName>
</protein>
<evidence type="ECO:0000256" key="1">
    <source>
        <dbReference type="SAM" id="Coils"/>
    </source>
</evidence>
<accession>G2ZZ04</accession>
<name>G2ZZ04_9RALS</name>
<dbReference type="AlphaFoldDB" id="G2ZZ04"/>
<evidence type="ECO:0000256" key="2">
    <source>
        <dbReference type="SAM" id="Phobius"/>
    </source>
</evidence>
<gene>
    <name evidence="3" type="ORF">RALSY_10050</name>
</gene>
<reference evidence="3" key="1">
    <citation type="journal article" date="2011" name="PLoS ONE">
        <title>Ralstonia syzygii, the Blood Disease Bacterium and some Asian R. solanacearum strains form a single genomic species despite divergent lifestyles.</title>
        <authorList>
            <person name="Remenant B."/>
            <person name="de Cambiaire J.C."/>
            <person name="Cellier G."/>
            <person name="Jacobs J.M."/>
            <person name="Mangenot S."/>
            <person name="Barbe V."/>
            <person name="Lajus A."/>
            <person name="Vallenet D."/>
            <person name="Medigue C."/>
            <person name="Fegan M."/>
            <person name="Allen C."/>
            <person name="Prior P."/>
        </authorList>
    </citation>
    <scope>NUCLEOTIDE SEQUENCE</scope>
    <source>
        <strain evidence="3">R24</strain>
    </source>
</reference>
<feature type="coiled-coil region" evidence="1">
    <location>
        <begin position="86"/>
        <end position="131"/>
    </location>
</feature>
<keyword evidence="2" id="KW-0472">Membrane</keyword>
<sequence length="151" mass="16065">MPGSLTGMPTLEHAAMSETNATGLRWGKLRQRIMGLDPNTIGTVLSLLPTILEQANKTIDTFKNRKKAGADAARADASPADPVARIAELEAAMAQQAESVKLLAEQHALTIAALREEAAGLERRLRRMTWLAGAGFALAVAALAFALALRH</sequence>
<evidence type="ECO:0000313" key="3">
    <source>
        <dbReference type="EMBL" id="CCA84093.1"/>
    </source>
</evidence>
<keyword evidence="1" id="KW-0175">Coiled coil</keyword>
<proteinExistence type="predicted"/>
<organism evidence="3">
    <name type="scientific">Ralstonia syzygii R24</name>
    <dbReference type="NCBI Taxonomy" id="907261"/>
    <lineage>
        <taxon>Bacteria</taxon>
        <taxon>Pseudomonadati</taxon>
        <taxon>Pseudomonadota</taxon>
        <taxon>Betaproteobacteria</taxon>
        <taxon>Burkholderiales</taxon>
        <taxon>Burkholderiaceae</taxon>
        <taxon>Ralstonia</taxon>
        <taxon>Ralstonia solanacearum species complex</taxon>
    </lineage>
</organism>
<evidence type="ECO:0008006" key="4">
    <source>
        <dbReference type="Google" id="ProtNLM"/>
    </source>
</evidence>
<feature type="transmembrane region" description="Helical" evidence="2">
    <location>
        <begin position="130"/>
        <end position="149"/>
    </location>
</feature>
<reference evidence="3" key="2">
    <citation type="submission" date="2011-04" db="EMBL/GenBank/DDBJ databases">
        <authorList>
            <person name="Genoscope - CEA"/>
        </authorList>
    </citation>
    <scope>NUCLEOTIDE SEQUENCE</scope>
    <source>
        <strain evidence="3">R24</strain>
    </source>
</reference>
<dbReference type="EMBL" id="FR854086">
    <property type="protein sequence ID" value="CCA84093.1"/>
    <property type="molecule type" value="Genomic_DNA"/>
</dbReference>
<keyword evidence="2" id="KW-1133">Transmembrane helix</keyword>